<dbReference type="PANTHER" id="PTHR24223:SF456">
    <property type="entry name" value="MULTIDRUG RESISTANCE-ASSOCIATED PROTEIN LETHAL(2)03659"/>
    <property type="match status" value="1"/>
</dbReference>
<evidence type="ECO:0000313" key="13">
    <source>
        <dbReference type="Proteomes" id="UP001214638"/>
    </source>
</evidence>
<dbReference type="Gene3D" id="3.40.50.300">
    <property type="entry name" value="P-loop containing nucleotide triphosphate hydrolases"/>
    <property type="match status" value="2"/>
</dbReference>
<keyword evidence="6" id="KW-0067">ATP-binding</keyword>
<dbReference type="Pfam" id="PF26182">
    <property type="entry name" value="Ig_NUP210_5th"/>
    <property type="match status" value="1"/>
</dbReference>
<evidence type="ECO:0000313" key="12">
    <source>
        <dbReference type="EMBL" id="KAK2197472.1"/>
    </source>
</evidence>
<feature type="transmembrane region" description="Helical" evidence="9">
    <location>
        <begin position="3857"/>
        <end position="3878"/>
    </location>
</feature>
<dbReference type="InterPro" id="IPR003439">
    <property type="entry name" value="ABC_transporter-like_ATP-bd"/>
</dbReference>
<feature type="transmembrane region" description="Helical" evidence="9">
    <location>
        <begin position="982"/>
        <end position="1003"/>
    </location>
</feature>
<keyword evidence="13" id="KW-1185">Reference proteome</keyword>
<keyword evidence="3" id="KW-0813">Transport</keyword>
<dbReference type="PROSITE" id="PS50893">
    <property type="entry name" value="ABC_TRANSPORTER_2"/>
    <property type="match status" value="2"/>
</dbReference>
<dbReference type="InterPro" id="IPR027417">
    <property type="entry name" value="P-loop_NTPase"/>
</dbReference>
<dbReference type="Gene3D" id="1.20.1560.10">
    <property type="entry name" value="ABC transporter type 1, transmembrane domain"/>
    <property type="match status" value="2"/>
</dbReference>
<name>A0AAD9UQ35_9APIC</name>
<evidence type="ECO:0000256" key="9">
    <source>
        <dbReference type="SAM" id="Phobius"/>
    </source>
</evidence>
<proteinExistence type="inferred from homology"/>
<comment type="caution">
    <text evidence="12">The sequence shown here is derived from an EMBL/GenBank/DDBJ whole genome shotgun (WGS) entry which is preliminary data.</text>
</comment>
<dbReference type="SUPFAM" id="SSF52540">
    <property type="entry name" value="P-loop containing nucleoside triphosphate hydrolases"/>
    <property type="match status" value="2"/>
</dbReference>
<feature type="transmembrane region" description="Helical" evidence="9">
    <location>
        <begin position="910"/>
        <end position="928"/>
    </location>
</feature>
<dbReference type="InterPro" id="IPR003593">
    <property type="entry name" value="AAA+_ATPase"/>
</dbReference>
<feature type="transmembrane region" description="Helical" evidence="9">
    <location>
        <begin position="301"/>
        <end position="323"/>
    </location>
</feature>
<feature type="transmembrane region" description="Helical" evidence="9">
    <location>
        <begin position="854"/>
        <end position="879"/>
    </location>
</feature>
<gene>
    <name evidence="12" type="ORF">BdWA1_000472</name>
</gene>
<evidence type="ECO:0000256" key="2">
    <source>
        <dbReference type="ARBA" id="ARBA00009726"/>
    </source>
</evidence>
<sequence>MSYGETLIEENNQSIKSIIWKQRAANCLCPGACLCFENADLEMTESRWKRFKERIGRWFKSGDDDDSGPDVRISYDESRGWSFFNFTWMSQWVRIVAKGRLDAADFPKQPIADFDQLSVAEFGLLLHKYRDPNYSTIWDKWFGKIRVCIVRVFRYSFLWLIIYTLIRDILDVSNAYLLTFIMRQRSLTNFTDVVGYIFICIGIWLTQLVQLHLDAHQHFYYKRLSTKAESMILSYLFGRIITKGEDYITDLKHSLQPTSTSEDNTSLLNLALFDAFEISWGVMKIVDFIAIPLKIIIVGGWLYSLVGFNAITALVLVFFLGILMSMSEYRSAKLASNYIKKMDDRVVKTQMVLEELQAYRLLRWVPDAYKSIMDSRMQEMRLCQKRIYLASIGHWIGTSLPAIAALFLFINGVLNGDSFIKGLTMDPTVAIPLLHTLTFFIKPFKELPADISDHLETTVSCNRLESFLFSKKLNSHISTIYDKSSSSRVIINSKDTNGNNFTIQQHSWTKSLSHSVSRHLPLWIQRFPRMGTKSTTQNSDDSMAVGLDAEHWSFLSSGSLKCALDPCPTIVEFTNASFMYKTRQNLQGINFKLERGNLAIITGPGDSGKTSFLEAILGELHMESGEIYNKPLQMDLPIGYVAQNPWVPVGTAQECILFGHDMDPDLYKTVVDAVELGPDIKSWKEGDYKMIDEGGQCISTGQKARLSMARVLYNQMHTVDPTCALYCFDDVFSVLDPGLVLRIFQTFFGPNGLLKDGATVVVLPQSLIDLIGYCDFGSLKVQVHQLFNLEQASCSFDISNYCNGIDTNQTIPQDLQSKFTTDDHGTCRIQHVTRVGYIKPRNYFWFIRKVGLKMALLVMLLLLIAMLLDVSADIIINWWSSIENIHIPESITSSIGHVIYTSNGRLKLNYLYMYTFVISIALVIYLYMCMLETFCTVRSATKVYESAISGVLNATVDNFNKKSIGSINNRLSMDQSYVDTSVFYSLSRAVTTICFGLIIGTTLLVLSVWLLPIMPFLGLVIYFVVYRHYMPMCRENMRATLESRAALVTMVNLSISGSKEIRASQRQTYAMSRFLSFLDVHQKTKFFANAASSWTMIRLKLCLYPLIAINMMVPVMTFFQSCYHGNSNVDGSKRAITASVGLALSYSYRFAKILKTILTYVVELETLMCASQRLQDLAEMNPAYNMTDQHLFKPRKQEHPSHGKRINVANVPRTGLILKNLCVSYNTGEDTQVLFEDLNLECGPRDHVGVVGRTGAGKSSLLHVLSGIIKSDGGLVQLDGIDIGLAAEANMTEAIPHSPPLLSQWTIRHLVDSRGTFTDKEIWDALEKCTIADFIRSFPIRANPLDVILTKSSLMNDQGAIVTNAQMQYIILAKIMLNLGSVRLVLVDEPHNILPNEYGIEPLCVILRRHFTSCIVFIVTHDAKDLGVPEFKMSYGWLTESTLVPRKPKPISVPKKSFNVLQNLINKRKDPAETCRRREDPFLRKNPKVQERNLKDKARKVASGDLVRERLLEKERLYNKLGGNISILKNTLASGDLKSNECLVDFQKLQEIKDACCTIEQGSQILLQAGNPNISTTPQAAPALEVNVESLDNVERHCRDLENWFLKMVKGRLLLENIEHGTPATWHRNTLSNFASGRADYEGIRNKMPTQLVYPNDSFNIGVVVESLNGINGQSRSESSNGNESNHPVVVVYASTKPVAGNGNLALTPAQILLPQTSFYTVTNSKDPLQISVQVLLRVEPRVCTTWEVQNTNLLSLVSSKDRQDRQASIGNFPEFGDACSTMVWVASIPSINAAVSDLVRTWVFAYDAFTKSRAGAEVIISRMHSIQFETRNRRIAVNQIATLRITSQDKLNNTFTSLEGIPFEAKIEDSKIMQIIDLRNDPEVATLPRLQLLEKRNSFSVSRGFTLTSDVIVLQGKMVGKTKITLRVLLPEYSHIVLNNVEFTVSDSVFLVPSMLVLPPATDFSFCLQRLESSGIDPVDGAINKKNYTWSCDGKTGQVARSDGSFHSGKVSDAGFKVILKDKRNDETFTSDVVVKEPTFMGLSFGNVNEMLHCLGSNGISFLSQNADGNIVKKLEELYKSMYASCLGDSKCGKQLAHDKEKQMTSISMGVLYLWDVTLFTRDGLHIYVTENIKFTWNVPENSNLKIHWKSPNGRFILLEAVKTGTQKIAIECTSHKKADGKLLRVDLTLSISHPVTIDGFVPTMEAASTDFNKNVSHVHPKPLLIPPNETVQLRAQGGSGDYEWHVIDENICTVDKGVLQSKNIGSTVLTLVDKHNIENQFKVKVMVDMIDRVQFANSNMQVENGGSIAVEILAFPPPRQGQNQSQPHQFYVCPSFTKSRQVKDSGGPSIDFDDHLHLTRTIEKPFTCVVYIFEAVTPGETKLKFCAKSLDNRDVTDFARVEIYTRLSTSIDLHNGFFPLKSAPSPFRNIPKEHSDSKVFANVPIGGVVRLVTLGGPPGDDVTMHPCSQSNNILVEKVSNDTNNVFDVYCLGAVDSELVCVSINGTVRSQVTIGCKVPHKLEIIPLAVVNNRSGHDNLQNAETIAHEYKIGNDTPPGLFISGVGALQLEKQKCTARITYNDYHAFMAVAFDEKGTAILPSHNYKVGWYGSATKLAQKFETCELGSVNNGIFILKAPLGPNVDLIANLEWADAFDTIHCSPKFTSAIKSRTITNALLATKQWKKSDNRRGSYAIGDALNLIPTIPHDILVGVYNPESNNTTDGWANMGLVNVSIYFTPKLKYQMAVILGSGNYVEIPSYPQLGNLQHGQNFTFESDFSNAAYAGEGTLNLFDFRIVTRRLDFVEKTLRKFPARLISFSCTTPCSRALEIMDKSLLGQVTKRLVLRQAPVAKLAVVVSDISQENFEDFGEMSLWKPSLNLLGINRLYKVYAVGLDPNDVPMSYPSLQGVKFTVNGPANSYILSSPKDHNFSMIGHAQIVQFFAEGTFTISAEIQNITPDGTMDTSSISDSVNIVVYKESKPILQSMVLLPNSPELQFQYIENSLSRSNLLAITMTSTKDTVLEVTRTSNVGYFQSHNCGTCVLNCQTSSSASGQTTATTQYKVNVTVALPYAITINVGASSDIFTRTTVPLVAIISDKQGNVFTPLYLAGVPETIDKSSCHYYWSLEGNGVFLNDGDQGIYGVGSKECDGVGMLRTVLQVRGAGPLKIHVKAVCKNTTSGTITLKSSKVNINGVSLERIFHNEPPHSKLILATRTSYNTKLPIAEVMNTTNQEIIQASSKNTLVTKAHVGDALLKLQDGSVEHAFVSNVERLHIVYGSDDQNQTNSNGTQFRVLLKTKMGQEVCPPSNMRLKVFLSNPALYKVQVNGPNVVLVPNFTTGCSTVLVQLDSVGKDETFDNGSMWDLMRSCLVNVLVPQDSRVIQGSSVRFLGGTTRTFTFGLNAIPLLDSFAPQDKCSSLKCFQNALTQSMPRLLLGLERELSGAILNCLNDYGADKDLGMDLNVRIYPPVLEVVSKSCIVKAMYIFVFRVGSLGSLDPVAFATTLTQQLVTNSTNNDDLFSMLETAISPVFDSGGSWNSSANSYASVLEGQVNAIKPTDVEITFEKNNKRGTAKLSVLDTIDKVEVLHSCTINGTNILGTRLPPPECSPNAHVVFRAYSNTTMIKSSVLIDTKLFPNCDLSSTSADWVSKLFISHPLQYPIGNAEFLTACRIDIKTFNNQSEWLKFVKELKRATAPIPSKLKLKVALHSTSTRDDAIKYGTLAIQRTLTTINRIVSKELWSQELDYPVPMHGVFVNDRGTRIQHVNPSGPEQTVVFYPFYKGAKVISDTRHYTVKVIQIEGLYCSFTILSDGIGTSGNVTVVYKKHTLATLLVSPQIKTSTQQYRYMDYQSSFRYLDIVQSIVTCIIAVGSGYLLYLFWNRQHKKYYDAAEPIKIERKMPTIFQNIYETDYIGNSRGAALKQSELIDRLEQLESLPQGAESHYDILADFYIQTIAANRRHTPVSIQQEHENRPVEPRATDLGQSDIQDHRNLEDLKEQNRHLAEYLEQLNTSIDPVPTEIDKTFSKMYLDGNQKWPSTGRMLSGASSEVIKQLDARDELCKNIIAVQHCKILSMSRNCNKSQMCTSEPKTYIPREAPSDRGDLISQINSLEREIDLYRNLYQNS</sequence>
<evidence type="ECO:0000256" key="7">
    <source>
        <dbReference type="ARBA" id="ARBA00022989"/>
    </source>
</evidence>
<dbReference type="RefSeq" id="XP_067804314.1">
    <property type="nucleotide sequence ID" value="XM_067945523.1"/>
</dbReference>
<evidence type="ECO:0000256" key="1">
    <source>
        <dbReference type="ARBA" id="ARBA00004141"/>
    </source>
</evidence>
<feature type="transmembrane region" description="Helical" evidence="9">
    <location>
        <begin position="1009"/>
        <end position="1029"/>
    </location>
</feature>
<dbReference type="PANTHER" id="PTHR24223">
    <property type="entry name" value="ATP-BINDING CASSETTE SUB-FAMILY C"/>
    <property type="match status" value="1"/>
</dbReference>
<dbReference type="SMART" id="SM00382">
    <property type="entry name" value="AAA"/>
    <property type="match status" value="2"/>
</dbReference>
<feature type="transmembrane region" description="Helical" evidence="9">
    <location>
        <begin position="422"/>
        <end position="441"/>
    </location>
</feature>
<protein>
    <submittedName>
        <fullName evidence="12">Bifunctional ABC transporter-like</fullName>
    </submittedName>
</protein>
<feature type="domain" description="ABC transmembrane type-1" evidence="11">
    <location>
        <begin position="856"/>
        <end position="1109"/>
    </location>
</feature>
<evidence type="ECO:0000259" key="11">
    <source>
        <dbReference type="PROSITE" id="PS50929"/>
    </source>
</evidence>
<dbReference type="SUPFAM" id="SSF90123">
    <property type="entry name" value="ABC transporter transmembrane region"/>
    <property type="match status" value="2"/>
</dbReference>
<keyword evidence="4 9" id="KW-0812">Transmembrane</keyword>
<keyword evidence="7 9" id="KW-1133">Transmembrane helix</keyword>
<keyword evidence="8 9" id="KW-0472">Membrane</keyword>
<accession>A0AAD9UQ35</accession>
<dbReference type="PROSITE" id="PS50929">
    <property type="entry name" value="ABC_TM1F"/>
    <property type="match status" value="2"/>
</dbReference>
<feature type="domain" description="ABC transporter" evidence="10">
    <location>
        <begin position="571"/>
        <end position="801"/>
    </location>
</feature>
<organism evidence="12 13">
    <name type="scientific">Babesia duncani</name>
    <dbReference type="NCBI Taxonomy" id="323732"/>
    <lineage>
        <taxon>Eukaryota</taxon>
        <taxon>Sar</taxon>
        <taxon>Alveolata</taxon>
        <taxon>Apicomplexa</taxon>
        <taxon>Aconoidasida</taxon>
        <taxon>Piroplasmida</taxon>
        <taxon>Babesiidae</taxon>
        <taxon>Babesia</taxon>
    </lineage>
</organism>
<dbReference type="GO" id="GO:0016020">
    <property type="term" value="C:membrane"/>
    <property type="evidence" value="ECO:0007669"/>
    <property type="project" value="UniProtKB-SubCell"/>
</dbReference>
<feature type="transmembrane region" description="Helical" evidence="9">
    <location>
        <begin position="387"/>
        <end position="410"/>
    </location>
</feature>
<feature type="transmembrane region" description="Helical" evidence="9">
    <location>
        <begin position="1101"/>
        <end position="1119"/>
    </location>
</feature>
<reference evidence="12" key="1">
    <citation type="journal article" date="2023" name="Nat. Microbiol.">
        <title>Babesia duncani multi-omics identifies virulence factors and drug targets.</title>
        <authorList>
            <person name="Singh P."/>
            <person name="Lonardi S."/>
            <person name="Liang Q."/>
            <person name="Vydyam P."/>
            <person name="Khabirova E."/>
            <person name="Fang T."/>
            <person name="Gihaz S."/>
            <person name="Thekkiniath J."/>
            <person name="Munshi M."/>
            <person name="Abel S."/>
            <person name="Ciampossin L."/>
            <person name="Batugedara G."/>
            <person name="Gupta M."/>
            <person name="Lu X.M."/>
            <person name="Lenz T."/>
            <person name="Chakravarty S."/>
            <person name="Cornillot E."/>
            <person name="Hu Y."/>
            <person name="Ma W."/>
            <person name="Gonzalez L.M."/>
            <person name="Sanchez S."/>
            <person name="Estrada K."/>
            <person name="Sanchez-Flores A."/>
            <person name="Montero E."/>
            <person name="Harb O.S."/>
            <person name="Le Roch K.G."/>
            <person name="Mamoun C.B."/>
        </authorList>
    </citation>
    <scope>NUCLEOTIDE SEQUENCE</scope>
    <source>
        <strain evidence="12">WA1</strain>
    </source>
</reference>
<evidence type="ECO:0000256" key="4">
    <source>
        <dbReference type="ARBA" id="ARBA00022692"/>
    </source>
</evidence>
<evidence type="ECO:0000256" key="5">
    <source>
        <dbReference type="ARBA" id="ARBA00022741"/>
    </source>
</evidence>
<evidence type="ECO:0000256" key="6">
    <source>
        <dbReference type="ARBA" id="ARBA00022840"/>
    </source>
</evidence>
<evidence type="ECO:0000256" key="3">
    <source>
        <dbReference type="ARBA" id="ARBA00022448"/>
    </source>
</evidence>
<dbReference type="Pfam" id="PF00664">
    <property type="entry name" value="ABC_membrane"/>
    <property type="match status" value="1"/>
</dbReference>
<dbReference type="InterPro" id="IPR011527">
    <property type="entry name" value="ABC1_TM_dom"/>
</dbReference>
<comment type="similarity">
    <text evidence="2">Belongs to the ABC transporter superfamily. ABCC family. Conjugate transporter (TC 3.A.1.208) subfamily.</text>
</comment>
<feature type="domain" description="ABC transporter" evidence="10">
    <location>
        <begin position="1216"/>
        <end position="1465"/>
    </location>
</feature>
<dbReference type="Pfam" id="PF00005">
    <property type="entry name" value="ABC_tran"/>
    <property type="match status" value="2"/>
</dbReference>
<feature type="transmembrane region" description="Helical" evidence="9">
    <location>
        <begin position="157"/>
        <end position="181"/>
    </location>
</feature>
<comment type="subcellular location">
    <subcellularLocation>
        <location evidence="1">Membrane</location>
        <topology evidence="1">Multi-pass membrane protein</topology>
    </subcellularLocation>
</comment>
<dbReference type="KEGG" id="bdw:94334770"/>
<dbReference type="GO" id="GO:0005524">
    <property type="term" value="F:ATP binding"/>
    <property type="evidence" value="ECO:0007669"/>
    <property type="project" value="UniProtKB-KW"/>
</dbReference>
<dbReference type="Proteomes" id="UP001214638">
    <property type="component" value="Unassembled WGS sequence"/>
</dbReference>
<keyword evidence="5" id="KW-0547">Nucleotide-binding</keyword>
<dbReference type="InterPro" id="IPR036640">
    <property type="entry name" value="ABC1_TM_sf"/>
</dbReference>
<dbReference type="GeneID" id="94334770"/>
<dbReference type="GO" id="GO:0016887">
    <property type="term" value="F:ATP hydrolysis activity"/>
    <property type="evidence" value="ECO:0007669"/>
    <property type="project" value="InterPro"/>
</dbReference>
<evidence type="ECO:0000256" key="8">
    <source>
        <dbReference type="ARBA" id="ARBA00023136"/>
    </source>
</evidence>
<dbReference type="GO" id="GO:0140359">
    <property type="term" value="F:ABC-type transporter activity"/>
    <property type="evidence" value="ECO:0007669"/>
    <property type="project" value="InterPro"/>
</dbReference>
<feature type="domain" description="ABC transmembrane type-1" evidence="11">
    <location>
        <begin position="158"/>
        <end position="456"/>
    </location>
</feature>
<dbReference type="InterPro" id="IPR050173">
    <property type="entry name" value="ABC_transporter_C-like"/>
</dbReference>
<dbReference type="EMBL" id="JALLKP010000001">
    <property type="protein sequence ID" value="KAK2197472.1"/>
    <property type="molecule type" value="Genomic_DNA"/>
</dbReference>
<evidence type="ECO:0000259" key="10">
    <source>
        <dbReference type="PROSITE" id="PS50893"/>
    </source>
</evidence>
<feature type="transmembrane region" description="Helical" evidence="9">
    <location>
        <begin position="193"/>
        <end position="213"/>
    </location>
</feature>